<feature type="compositionally biased region" description="Acidic residues" evidence="1">
    <location>
        <begin position="7"/>
        <end position="25"/>
    </location>
</feature>
<dbReference type="KEGG" id="nta:107792515"/>
<evidence type="ECO:0000313" key="2">
    <source>
        <dbReference type="RefSeq" id="XP_016470227.1"/>
    </source>
</evidence>
<proteinExistence type="predicted"/>
<feature type="region of interest" description="Disordered" evidence="1">
    <location>
        <begin position="103"/>
        <end position="188"/>
    </location>
</feature>
<accession>A0A1S4A0L6</accession>
<organism evidence="2">
    <name type="scientific">Nicotiana tabacum</name>
    <name type="common">Common tobacco</name>
    <dbReference type="NCBI Taxonomy" id="4097"/>
    <lineage>
        <taxon>Eukaryota</taxon>
        <taxon>Viridiplantae</taxon>
        <taxon>Streptophyta</taxon>
        <taxon>Embryophyta</taxon>
        <taxon>Tracheophyta</taxon>
        <taxon>Spermatophyta</taxon>
        <taxon>Magnoliopsida</taxon>
        <taxon>eudicotyledons</taxon>
        <taxon>Gunneridae</taxon>
        <taxon>Pentapetalae</taxon>
        <taxon>asterids</taxon>
        <taxon>lamiids</taxon>
        <taxon>Solanales</taxon>
        <taxon>Solanaceae</taxon>
        <taxon>Nicotianoideae</taxon>
        <taxon>Nicotianeae</taxon>
        <taxon>Nicotiana</taxon>
    </lineage>
</organism>
<feature type="compositionally biased region" description="Polar residues" evidence="1">
    <location>
        <begin position="58"/>
        <end position="76"/>
    </location>
</feature>
<dbReference type="RefSeq" id="XP_016470227.1">
    <property type="nucleotide sequence ID" value="XM_016614741.1"/>
</dbReference>
<feature type="compositionally biased region" description="Polar residues" evidence="1">
    <location>
        <begin position="129"/>
        <end position="138"/>
    </location>
</feature>
<dbReference type="PaxDb" id="4097-A0A1S4A0L6"/>
<sequence length="188" mass="20623">MVAAWEDSSDEDIDNDDDDDDDDDAERALITIQEFDDESDEESEIKRKEMNDEEIVLTKNSNAETTVQPETASQEGTCDGTGFPVDRKSISGAMVVWSEEISDNEETMNESMGIESQEISDGSGERSATDGQESSSAAKVSDRYNEKRKSKVGKTVGKGMGGTKRRSAHSISVATPLIRGRTTRIQKK</sequence>
<evidence type="ECO:0000256" key="1">
    <source>
        <dbReference type="SAM" id="MobiDB-lite"/>
    </source>
</evidence>
<name>A0A1S4A0L6_TOBAC</name>
<feature type="region of interest" description="Disordered" evidence="1">
    <location>
        <begin position="1"/>
        <end position="27"/>
    </location>
</feature>
<gene>
    <name evidence="2" type="primary">LOC107792515</name>
</gene>
<reference evidence="2" key="1">
    <citation type="submission" date="2025-08" db="UniProtKB">
        <authorList>
            <consortium name="RefSeq"/>
        </authorList>
    </citation>
    <scope>IDENTIFICATION</scope>
</reference>
<protein>
    <submittedName>
        <fullName evidence="2">Nucleolin-like</fullName>
    </submittedName>
</protein>
<dbReference type="AlphaFoldDB" id="A0A1S4A0L6"/>
<feature type="region of interest" description="Disordered" evidence="1">
    <location>
        <begin position="57"/>
        <end position="86"/>
    </location>
</feature>